<evidence type="ECO:0000313" key="4">
    <source>
        <dbReference type="Proteomes" id="UP001301731"/>
    </source>
</evidence>
<reference evidence="3 4" key="1">
    <citation type="submission" date="2023-10" db="EMBL/GenBank/DDBJ databases">
        <title>The genome sequence of Streptomyces sp. HUAS YS2.</title>
        <authorList>
            <person name="Mo P."/>
        </authorList>
    </citation>
    <scope>NUCLEOTIDE SEQUENCE [LARGE SCALE GENOMIC DNA]</scope>
    <source>
        <strain evidence="3 4">HUAS YS2</strain>
    </source>
</reference>
<keyword evidence="2" id="KW-0472">Membrane</keyword>
<feature type="region of interest" description="Disordered" evidence="1">
    <location>
        <begin position="413"/>
        <end position="436"/>
    </location>
</feature>
<dbReference type="EMBL" id="CP137573">
    <property type="protein sequence ID" value="WOX21556.1"/>
    <property type="molecule type" value="Genomic_DNA"/>
</dbReference>
<feature type="transmembrane region" description="Helical" evidence="2">
    <location>
        <begin position="26"/>
        <end position="43"/>
    </location>
</feature>
<feature type="transmembrane region" description="Helical" evidence="2">
    <location>
        <begin position="372"/>
        <end position="402"/>
    </location>
</feature>
<gene>
    <name evidence="3" type="ORF">R2D22_09170</name>
</gene>
<evidence type="ECO:0000256" key="1">
    <source>
        <dbReference type="SAM" id="MobiDB-lite"/>
    </source>
</evidence>
<keyword evidence="4" id="KW-1185">Reference proteome</keyword>
<feature type="transmembrane region" description="Helical" evidence="2">
    <location>
        <begin position="282"/>
        <end position="300"/>
    </location>
</feature>
<feature type="transmembrane region" description="Helical" evidence="2">
    <location>
        <begin position="80"/>
        <end position="98"/>
    </location>
</feature>
<evidence type="ECO:0000256" key="2">
    <source>
        <dbReference type="SAM" id="Phobius"/>
    </source>
</evidence>
<organism evidence="3 4">
    <name type="scientific">Streptomyces solicathayae</name>
    <dbReference type="NCBI Taxonomy" id="3081768"/>
    <lineage>
        <taxon>Bacteria</taxon>
        <taxon>Bacillati</taxon>
        <taxon>Actinomycetota</taxon>
        <taxon>Actinomycetes</taxon>
        <taxon>Kitasatosporales</taxon>
        <taxon>Streptomycetaceae</taxon>
        <taxon>Streptomyces</taxon>
    </lineage>
</organism>
<keyword evidence="2" id="KW-0812">Transmembrane</keyword>
<feature type="transmembrane region" description="Helical" evidence="2">
    <location>
        <begin position="204"/>
        <end position="237"/>
    </location>
</feature>
<dbReference type="RefSeq" id="WP_318102555.1">
    <property type="nucleotide sequence ID" value="NZ_CP137573.1"/>
</dbReference>
<feature type="transmembrane region" description="Helical" evidence="2">
    <location>
        <begin position="243"/>
        <end position="270"/>
    </location>
</feature>
<protein>
    <submittedName>
        <fullName evidence="3">Glycosyltransferase 87 family protein</fullName>
    </submittedName>
</protein>
<feature type="transmembrane region" description="Helical" evidence="2">
    <location>
        <begin position="49"/>
        <end position="68"/>
    </location>
</feature>
<proteinExistence type="predicted"/>
<sequence>MSTHRKDKAADSPVVRLARGWSRRRTWVAGWLLAALWAGFFPLCSDHRAHRIWGLFAAVGYVLAAAAACRLPRPRARPAALGFALAGAVVLPILHLALTGQAQSEVRVIERAGALLLEQGTPYLPHPRDSLDYTPYLPGMALFGMPRVLLGDGPGALRLLGDARLWCAAAFFICLCVGRTVLARAAGGDEEEARGTARTYATSLSVLVASPLIAMPICVSGVDLPLTGLCCLAIALTGVRRPVAAGLVLAAACSLKWTALPAIVVAVVLLARLGGSRPAVRCALAAVGGTVVLVLPSALVSPGPMVQQVLAFPTGRGDVATPAVGPMPGQLLASSGSLGWYAAVLLLALGGTAMAVWLVVRPPATAVAAADRLGAGLCLAFLLAPAGRFGYFALPLFLMLWIRQADPVHRRKARRPASLTLSPRSARVPTASLLRD</sequence>
<accession>A0ABZ0LQ33</accession>
<feature type="transmembrane region" description="Helical" evidence="2">
    <location>
        <begin position="163"/>
        <end position="183"/>
    </location>
</feature>
<keyword evidence="2" id="KW-1133">Transmembrane helix</keyword>
<evidence type="ECO:0000313" key="3">
    <source>
        <dbReference type="EMBL" id="WOX21556.1"/>
    </source>
</evidence>
<dbReference type="Proteomes" id="UP001301731">
    <property type="component" value="Chromosome"/>
</dbReference>
<name>A0ABZ0LQ33_9ACTN</name>
<feature type="transmembrane region" description="Helical" evidence="2">
    <location>
        <begin position="338"/>
        <end position="360"/>
    </location>
</feature>